<accession>A0A3P3WDD7</accession>
<evidence type="ECO:0000313" key="2">
    <source>
        <dbReference type="Proteomes" id="UP000275719"/>
    </source>
</evidence>
<name>A0A3P3WDD7_9FLAO</name>
<reference evidence="1 2" key="1">
    <citation type="submission" date="2018-11" db="EMBL/GenBank/DDBJ databases">
        <title>Flavobacterium sp. nov., YIM 102701-2 draft genome.</title>
        <authorList>
            <person name="Li G."/>
            <person name="Jiang Y."/>
        </authorList>
    </citation>
    <scope>NUCLEOTIDE SEQUENCE [LARGE SCALE GENOMIC DNA]</scope>
    <source>
        <strain evidence="1 2">YIM 102701-2</strain>
    </source>
</reference>
<keyword evidence="2" id="KW-1185">Reference proteome</keyword>
<proteinExistence type="predicted"/>
<dbReference type="Proteomes" id="UP000275719">
    <property type="component" value="Unassembled WGS sequence"/>
</dbReference>
<dbReference type="RefSeq" id="WP_125016683.1">
    <property type="nucleotide sequence ID" value="NZ_RQVQ01000002.1"/>
</dbReference>
<dbReference type="OrthoDB" id="5480631at2"/>
<comment type="caution">
    <text evidence="1">The sequence shown here is derived from an EMBL/GenBank/DDBJ whole genome shotgun (WGS) entry which is preliminary data.</text>
</comment>
<dbReference type="InterPro" id="IPR046070">
    <property type="entry name" value="DUF6029"/>
</dbReference>
<evidence type="ECO:0000313" key="1">
    <source>
        <dbReference type="EMBL" id="RRJ93171.1"/>
    </source>
</evidence>
<dbReference type="AlphaFoldDB" id="A0A3P3WDD7"/>
<dbReference type="EMBL" id="RQVQ01000002">
    <property type="protein sequence ID" value="RRJ93171.1"/>
    <property type="molecule type" value="Genomic_DNA"/>
</dbReference>
<dbReference type="Pfam" id="PF19494">
    <property type="entry name" value="DUF6029"/>
    <property type="match status" value="1"/>
</dbReference>
<sequence length="562" mass="63943">MFKKIVLASSLILTSISYGQLRVGVESNSQYYVDDEKIKLNEKENDERFRSNNYIKIDYTIKNFEFGLQGEAYYPKALLNFNPELRNFNIGTLYARYNNYEKGIDVTAGHIYEQFGSGLALRFWEDRALGINNALFGAKIKYRFGESITAKVLAGKQRIGMGLDLSDGSIFGADLEVDLSNFLKAETYDFKFGATYVGRNENISELYPNVPNLTNVFGPRVEYIGEKFNVSFEYLYKSKDVHVEENIQPDILRDGSAYYANMGYNSGLFAANLNLRRLENFTFFSQRDLQGNLYNTGMINYVPSLTKQYDHSLQNIFVYQSQPQMIYYLTGREKQGEIGGQFDVYFELEPSTFFGGETGASIAINGSYWAGLKNYISKKNIKGEFGEDIELVDLKTDFFGFGTKYYKDFGVEYRKKISDKFSTIFSYLNQFYNSALLVEKPYLVNANTLTGEGTYFLSGTKSVRLELQHQWADSERGNWAGGTAEYVPNSTWSFFIHDIYNYGTNEPSEKLHYYSFGGAFTKGATRIAASYGRQRGGMMCVGGVCRYVPEAAGFTLNLTTNF</sequence>
<gene>
    <name evidence="1" type="ORF">EG240_01490</name>
</gene>
<protein>
    <submittedName>
        <fullName evidence="1">Uncharacterized protein</fullName>
    </submittedName>
</protein>
<organism evidence="1 2">
    <name type="scientific">Paenimyroides tangerinum</name>
    <dbReference type="NCBI Taxonomy" id="2488728"/>
    <lineage>
        <taxon>Bacteria</taxon>
        <taxon>Pseudomonadati</taxon>
        <taxon>Bacteroidota</taxon>
        <taxon>Flavobacteriia</taxon>
        <taxon>Flavobacteriales</taxon>
        <taxon>Flavobacteriaceae</taxon>
        <taxon>Paenimyroides</taxon>
    </lineage>
</organism>